<dbReference type="Pfam" id="PF04548">
    <property type="entry name" value="AIG1"/>
    <property type="match status" value="1"/>
</dbReference>
<dbReference type="InterPro" id="IPR027417">
    <property type="entry name" value="P-loop_NTPase"/>
</dbReference>
<evidence type="ECO:0000256" key="3">
    <source>
        <dbReference type="ARBA" id="ARBA00023134"/>
    </source>
</evidence>
<dbReference type="PANTHER" id="PTHR10903:SF107">
    <property type="entry name" value="GTPASE IMAP FAMILY MEMBER 4-LIKE-RELATED"/>
    <property type="match status" value="1"/>
</dbReference>
<evidence type="ECO:0000259" key="4">
    <source>
        <dbReference type="Pfam" id="PF04548"/>
    </source>
</evidence>
<protein>
    <recommendedName>
        <fullName evidence="4">AIG1-type G domain-containing protein</fullName>
    </recommendedName>
</protein>
<proteinExistence type="inferred from homology"/>
<keyword evidence="2" id="KW-0547">Nucleotide-binding</keyword>
<comment type="caution">
    <text evidence="5">The sequence shown here is derived from an EMBL/GenBank/DDBJ whole genome shotgun (WGS) entry which is preliminary data.</text>
</comment>
<evidence type="ECO:0000313" key="6">
    <source>
        <dbReference type="Proteomes" id="UP000823561"/>
    </source>
</evidence>
<dbReference type="Gene3D" id="3.40.50.300">
    <property type="entry name" value="P-loop containing nucleotide triphosphate hydrolases"/>
    <property type="match status" value="1"/>
</dbReference>
<reference evidence="5" key="1">
    <citation type="submission" date="2020-10" db="EMBL/GenBank/DDBJ databases">
        <title>Chromosome-scale genome assembly of the Allis shad, Alosa alosa.</title>
        <authorList>
            <person name="Margot Z."/>
            <person name="Christophe K."/>
            <person name="Cabau C."/>
            <person name="Louis A."/>
            <person name="Berthelot C."/>
            <person name="Parey E."/>
            <person name="Roest Crollius H."/>
            <person name="Montfort J."/>
            <person name="Robinson-Rechavi M."/>
            <person name="Bucao C."/>
            <person name="Bouchez O."/>
            <person name="Gislard M."/>
            <person name="Lluch J."/>
            <person name="Milhes M."/>
            <person name="Lampietro C."/>
            <person name="Lopez Roques C."/>
            <person name="Donnadieu C."/>
            <person name="Braasch I."/>
            <person name="Desvignes T."/>
            <person name="Postlethwait J."/>
            <person name="Bobe J."/>
            <person name="Guiguen Y."/>
        </authorList>
    </citation>
    <scope>NUCLEOTIDE SEQUENCE</scope>
    <source>
        <strain evidence="5">M-15738</strain>
        <tissue evidence="5">Blood</tissue>
    </source>
</reference>
<sequence>MGLFGERVWEHTIVVFTRGESLEGKSIEQHFETQGEALEWLLEKCGNRHCVYDKQAKDQNQVIQLLEQIESVVVNNSGRHFELDETTLREVEEKKRAVQERANARQLKVEEKRKRLIEGEVRSSLYQKSELLS</sequence>
<keyword evidence="6" id="KW-1185">Reference proteome</keyword>
<dbReference type="AlphaFoldDB" id="A0AAV6GYD2"/>
<name>A0AAV6GYD2_9TELE</name>
<dbReference type="EMBL" id="JADWDJ010000007">
    <property type="protein sequence ID" value="KAG5278496.1"/>
    <property type="molecule type" value="Genomic_DNA"/>
</dbReference>
<dbReference type="InterPro" id="IPR006703">
    <property type="entry name" value="G_AIG1"/>
</dbReference>
<evidence type="ECO:0000256" key="2">
    <source>
        <dbReference type="ARBA" id="ARBA00022741"/>
    </source>
</evidence>
<dbReference type="InterPro" id="IPR045058">
    <property type="entry name" value="GIMA/IAN/Toc"/>
</dbReference>
<evidence type="ECO:0000256" key="1">
    <source>
        <dbReference type="ARBA" id="ARBA00008535"/>
    </source>
</evidence>
<dbReference type="Proteomes" id="UP000823561">
    <property type="component" value="Chromosome 7"/>
</dbReference>
<organism evidence="5 6">
    <name type="scientific">Alosa alosa</name>
    <name type="common">allis shad</name>
    <dbReference type="NCBI Taxonomy" id="278164"/>
    <lineage>
        <taxon>Eukaryota</taxon>
        <taxon>Metazoa</taxon>
        <taxon>Chordata</taxon>
        <taxon>Craniata</taxon>
        <taxon>Vertebrata</taxon>
        <taxon>Euteleostomi</taxon>
        <taxon>Actinopterygii</taxon>
        <taxon>Neopterygii</taxon>
        <taxon>Teleostei</taxon>
        <taxon>Clupei</taxon>
        <taxon>Clupeiformes</taxon>
        <taxon>Clupeoidei</taxon>
        <taxon>Clupeidae</taxon>
        <taxon>Alosa</taxon>
    </lineage>
</organism>
<keyword evidence="3" id="KW-0342">GTP-binding</keyword>
<feature type="domain" description="AIG1-type G" evidence="4">
    <location>
        <begin position="3"/>
        <end position="99"/>
    </location>
</feature>
<accession>A0AAV6GYD2</accession>
<evidence type="ECO:0000313" key="5">
    <source>
        <dbReference type="EMBL" id="KAG5278496.1"/>
    </source>
</evidence>
<dbReference type="PANTHER" id="PTHR10903">
    <property type="entry name" value="GTPASE, IMAP FAMILY MEMBER-RELATED"/>
    <property type="match status" value="1"/>
</dbReference>
<comment type="similarity">
    <text evidence="1">Belongs to the TRAFAC class TrmE-Era-EngA-EngB-Septin-like GTPase superfamily. AIG1/Toc34/Toc159-like paraseptin GTPase family. IAN subfamily.</text>
</comment>
<dbReference type="GO" id="GO:0005525">
    <property type="term" value="F:GTP binding"/>
    <property type="evidence" value="ECO:0007669"/>
    <property type="project" value="UniProtKB-KW"/>
</dbReference>
<gene>
    <name evidence="5" type="ORF">AALO_G00099630</name>
</gene>